<evidence type="ECO:0000256" key="2">
    <source>
        <dbReference type="ARBA" id="ARBA00022771"/>
    </source>
</evidence>
<dbReference type="GO" id="GO:0003700">
    <property type="term" value="F:DNA-binding transcription factor activity"/>
    <property type="evidence" value="ECO:0007669"/>
    <property type="project" value="TreeGrafter"/>
</dbReference>
<comment type="caution">
    <text evidence="6">The sequence shown here is derived from an EMBL/GenBank/DDBJ whole genome shotgun (WGS) entry which is preliminary data.</text>
</comment>
<evidence type="ECO:0000259" key="5">
    <source>
        <dbReference type="PROSITE" id="PS51523"/>
    </source>
</evidence>
<keyword evidence="3" id="KW-0862">Zinc</keyword>
<name>A0A7J6W3Q1_THATH</name>
<dbReference type="PROSITE" id="PS51523">
    <property type="entry name" value="ZF_HD_DIMER"/>
    <property type="match status" value="1"/>
</dbReference>
<keyword evidence="1" id="KW-0479">Metal-binding</keyword>
<dbReference type="PANTHER" id="PTHR31948:SF16">
    <property type="entry name" value="ZINC-FINGER HOMEODOMAIN PROTEIN 11"/>
    <property type="match status" value="1"/>
</dbReference>
<dbReference type="NCBIfam" id="TIGR01566">
    <property type="entry name" value="ZF_HD_prot_N"/>
    <property type="match status" value="1"/>
</dbReference>
<feature type="domain" description="ZF-HD dimerization-type" evidence="5">
    <location>
        <begin position="11"/>
        <end position="58"/>
    </location>
</feature>
<feature type="region of interest" description="Disordered" evidence="4">
    <location>
        <begin position="166"/>
        <end position="211"/>
    </location>
</feature>
<dbReference type="EMBL" id="JABWDY010023142">
    <property type="protein sequence ID" value="KAF5191152.1"/>
    <property type="molecule type" value="Genomic_DNA"/>
</dbReference>
<dbReference type="PANTHER" id="PTHR31948">
    <property type="entry name" value="ZINC-FINGER HOMEODOMAIN PROTEIN 2"/>
    <property type="match status" value="1"/>
</dbReference>
<evidence type="ECO:0000313" key="6">
    <source>
        <dbReference type="EMBL" id="KAF5191152.1"/>
    </source>
</evidence>
<dbReference type="GO" id="GO:0008270">
    <property type="term" value="F:zinc ion binding"/>
    <property type="evidence" value="ECO:0007669"/>
    <property type="project" value="UniProtKB-KW"/>
</dbReference>
<dbReference type="AlphaFoldDB" id="A0A7J6W3Q1"/>
<evidence type="ECO:0000256" key="3">
    <source>
        <dbReference type="ARBA" id="ARBA00022833"/>
    </source>
</evidence>
<sequence>MEGESTFTDSYKECQRNFAAALGMYSTDGCNEYISDISMPQGMFCQACGCHRNFHRKVLVQEKVAKANQGCNNMNKVSGLVSDKNLNGDEGKEEGGHSKRKRMVPEKGTEFDQVDTSTSKKEPKSSKDVSNLVDLTKDEVDQPISTLDESTANQITKDEVDRLITTPLQTTKSKKPAAAASEKVAKDLNKPKQPCSGRSQGNYRKEHPEATTKVSLMSCAEKAPYISKLKAQFEIFRRRESEDDDYLILSSSILK</sequence>
<dbReference type="Pfam" id="PF04770">
    <property type="entry name" value="ZF-HD_dimer"/>
    <property type="match status" value="1"/>
</dbReference>
<protein>
    <recommendedName>
        <fullName evidence="5">ZF-HD dimerization-type domain-containing protein</fullName>
    </recommendedName>
</protein>
<evidence type="ECO:0000313" key="7">
    <source>
        <dbReference type="Proteomes" id="UP000554482"/>
    </source>
</evidence>
<proteinExistence type="predicted"/>
<keyword evidence="7" id="KW-1185">Reference proteome</keyword>
<gene>
    <name evidence="6" type="ORF">FRX31_019261</name>
</gene>
<evidence type="ECO:0000256" key="4">
    <source>
        <dbReference type="SAM" id="MobiDB-lite"/>
    </source>
</evidence>
<keyword evidence="2" id="KW-0863">Zinc-finger</keyword>
<feature type="region of interest" description="Disordered" evidence="4">
    <location>
        <begin position="76"/>
        <end position="132"/>
    </location>
</feature>
<dbReference type="Proteomes" id="UP000554482">
    <property type="component" value="Unassembled WGS sequence"/>
</dbReference>
<dbReference type="OrthoDB" id="682018at2759"/>
<feature type="compositionally biased region" description="Basic and acidic residues" evidence="4">
    <location>
        <begin position="86"/>
        <end position="110"/>
    </location>
</feature>
<dbReference type="GO" id="GO:0050793">
    <property type="term" value="P:regulation of developmental process"/>
    <property type="evidence" value="ECO:0007669"/>
    <property type="project" value="TreeGrafter"/>
</dbReference>
<accession>A0A7J6W3Q1</accession>
<reference evidence="6 7" key="1">
    <citation type="submission" date="2020-06" db="EMBL/GenBank/DDBJ databases">
        <title>Transcriptomic and genomic resources for Thalictrum thalictroides and T. hernandezii: Facilitating candidate gene discovery in an emerging model plant lineage.</title>
        <authorList>
            <person name="Arias T."/>
            <person name="Riano-Pachon D.M."/>
            <person name="Di Stilio V.S."/>
        </authorList>
    </citation>
    <scope>NUCLEOTIDE SEQUENCE [LARGE SCALE GENOMIC DNA]</scope>
    <source>
        <strain evidence="7">cv. WT478/WT964</strain>
        <tissue evidence="6">Leaves</tissue>
    </source>
</reference>
<dbReference type="GO" id="GO:0005634">
    <property type="term" value="C:nucleus"/>
    <property type="evidence" value="ECO:0007669"/>
    <property type="project" value="TreeGrafter"/>
</dbReference>
<organism evidence="6 7">
    <name type="scientific">Thalictrum thalictroides</name>
    <name type="common">Rue-anemone</name>
    <name type="synonym">Anemone thalictroides</name>
    <dbReference type="NCBI Taxonomy" id="46969"/>
    <lineage>
        <taxon>Eukaryota</taxon>
        <taxon>Viridiplantae</taxon>
        <taxon>Streptophyta</taxon>
        <taxon>Embryophyta</taxon>
        <taxon>Tracheophyta</taxon>
        <taxon>Spermatophyta</taxon>
        <taxon>Magnoliopsida</taxon>
        <taxon>Ranunculales</taxon>
        <taxon>Ranunculaceae</taxon>
        <taxon>Thalictroideae</taxon>
        <taxon>Thalictrum</taxon>
    </lineage>
</organism>
<feature type="compositionally biased region" description="Basic and acidic residues" evidence="4">
    <location>
        <begin position="118"/>
        <end position="127"/>
    </location>
</feature>
<dbReference type="InterPro" id="IPR006456">
    <property type="entry name" value="ZF_HD_homeobox_Cys/His_dimer"/>
</dbReference>
<evidence type="ECO:0000256" key="1">
    <source>
        <dbReference type="ARBA" id="ARBA00022723"/>
    </source>
</evidence>
<dbReference type="GO" id="GO:0000976">
    <property type="term" value="F:transcription cis-regulatory region binding"/>
    <property type="evidence" value="ECO:0007669"/>
    <property type="project" value="TreeGrafter"/>
</dbReference>